<dbReference type="EMBL" id="GBXM01067039">
    <property type="protein sequence ID" value="JAH41538.1"/>
    <property type="molecule type" value="Transcribed_RNA"/>
</dbReference>
<accession>A0A0E9SLY7</accession>
<reference evidence="1" key="1">
    <citation type="submission" date="2014-11" db="EMBL/GenBank/DDBJ databases">
        <authorList>
            <person name="Amaro Gonzalez C."/>
        </authorList>
    </citation>
    <scope>NUCLEOTIDE SEQUENCE</scope>
</reference>
<reference evidence="1" key="2">
    <citation type="journal article" date="2015" name="Fish Shellfish Immunol.">
        <title>Early steps in the European eel (Anguilla anguilla)-Vibrio vulnificus interaction in the gills: Role of the RtxA13 toxin.</title>
        <authorList>
            <person name="Callol A."/>
            <person name="Pajuelo D."/>
            <person name="Ebbesson L."/>
            <person name="Teles M."/>
            <person name="MacKenzie S."/>
            <person name="Amaro C."/>
        </authorList>
    </citation>
    <scope>NUCLEOTIDE SEQUENCE</scope>
</reference>
<organism evidence="1">
    <name type="scientific">Anguilla anguilla</name>
    <name type="common">European freshwater eel</name>
    <name type="synonym">Muraena anguilla</name>
    <dbReference type="NCBI Taxonomy" id="7936"/>
    <lineage>
        <taxon>Eukaryota</taxon>
        <taxon>Metazoa</taxon>
        <taxon>Chordata</taxon>
        <taxon>Craniata</taxon>
        <taxon>Vertebrata</taxon>
        <taxon>Euteleostomi</taxon>
        <taxon>Actinopterygii</taxon>
        <taxon>Neopterygii</taxon>
        <taxon>Teleostei</taxon>
        <taxon>Anguilliformes</taxon>
        <taxon>Anguillidae</taxon>
        <taxon>Anguilla</taxon>
    </lineage>
</organism>
<name>A0A0E9SLY7_ANGAN</name>
<sequence length="33" mass="3917">MHLFNLVFSLLLWESVQSMFLIIPKMFLNPGLH</sequence>
<proteinExistence type="predicted"/>
<evidence type="ECO:0000313" key="1">
    <source>
        <dbReference type="EMBL" id="JAH41538.1"/>
    </source>
</evidence>
<dbReference type="AlphaFoldDB" id="A0A0E9SLY7"/>
<protein>
    <submittedName>
        <fullName evidence="1">Uncharacterized protein</fullName>
    </submittedName>
</protein>